<gene>
    <name evidence="1" type="ORF">ACIBP5_26215</name>
</gene>
<comment type="caution">
    <text evidence="1">The sequence shown here is derived from an EMBL/GenBank/DDBJ whole genome shotgun (WGS) entry which is preliminary data.</text>
</comment>
<proteinExistence type="predicted"/>
<dbReference type="EMBL" id="JBITMB010000006">
    <property type="protein sequence ID" value="MFI7443480.1"/>
    <property type="molecule type" value="Genomic_DNA"/>
</dbReference>
<dbReference type="RefSeq" id="WP_397023648.1">
    <property type="nucleotide sequence ID" value="NZ_JBITMB010000006.1"/>
</dbReference>
<dbReference type="Gene3D" id="3.40.630.30">
    <property type="match status" value="1"/>
</dbReference>
<evidence type="ECO:0000313" key="2">
    <source>
        <dbReference type="Proteomes" id="UP001612928"/>
    </source>
</evidence>
<organism evidence="1 2">
    <name type="scientific">Nonomuraea indica</name>
    <dbReference type="NCBI Taxonomy" id="1581193"/>
    <lineage>
        <taxon>Bacteria</taxon>
        <taxon>Bacillati</taxon>
        <taxon>Actinomycetota</taxon>
        <taxon>Actinomycetes</taxon>
        <taxon>Streptosporangiales</taxon>
        <taxon>Streptosporangiaceae</taxon>
        <taxon>Nonomuraea</taxon>
    </lineage>
</organism>
<evidence type="ECO:0000313" key="1">
    <source>
        <dbReference type="EMBL" id="MFI7443480.1"/>
    </source>
</evidence>
<accession>A0ABW8A9M5</accession>
<keyword evidence="2" id="KW-1185">Reference proteome</keyword>
<sequence>MIFPYLDAGTTALRPIDPLDGAAVHRFLSGHGLADAVSRDVLTELWASSPGEVVAQFEVVPRDGGPPAGLSGLQRLDLNGGHVQAGVFVDPAAGAETGAAAAALTVNYAFSSWSVRKVYVWTVEQAVGELSEVSGIVRREATLREFVYDGGELRDLNIFAVYREAWQSAGPDLLQRLSRPRTPC</sequence>
<dbReference type="Proteomes" id="UP001612928">
    <property type="component" value="Unassembled WGS sequence"/>
</dbReference>
<reference evidence="1 2" key="1">
    <citation type="submission" date="2024-10" db="EMBL/GenBank/DDBJ databases">
        <title>The Natural Products Discovery Center: Release of the First 8490 Sequenced Strains for Exploring Actinobacteria Biosynthetic Diversity.</title>
        <authorList>
            <person name="Kalkreuter E."/>
            <person name="Kautsar S.A."/>
            <person name="Yang D."/>
            <person name="Bader C.D."/>
            <person name="Teijaro C.N."/>
            <person name="Fluegel L."/>
            <person name="Davis C.M."/>
            <person name="Simpson J.R."/>
            <person name="Lauterbach L."/>
            <person name="Steele A.D."/>
            <person name="Gui C."/>
            <person name="Meng S."/>
            <person name="Li G."/>
            <person name="Viehrig K."/>
            <person name="Ye F."/>
            <person name="Su P."/>
            <person name="Kiefer A.F."/>
            <person name="Nichols A."/>
            <person name="Cepeda A.J."/>
            <person name="Yan W."/>
            <person name="Fan B."/>
            <person name="Jiang Y."/>
            <person name="Adhikari A."/>
            <person name="Zheng C.-J."/>
            <person name="Schuster L."/>
            <person name="Cowan T.M."/>
            <person name="Smanski M.J."/>
            <person name="Chevrette M.G."/>
            <person name="De Carvalho L.P.S."/>
            <person name="Shen B."/>
        </authorList>
    </citation>
    <scope>NUCLEOTIDE SEQUENCE [LARGE SCALE GENOMIC DNA]</scope>
    <source>
        <strain evidence="1 2">NPDC049503</strain>
    </source>
</reference>
<protein>
    <submittedName>
        <fullName evidence="1">N-acetyltransferase</fullName>
    </submittedName>
</protein>
<name>A0ABW8A9M5_9ACTN</name>